<comment type="caution">
    <text evidence="9">The sequence shown here is derived from an EMBL/GenBank/DDBJ whole genome shotgun (WGS) entry which is preliminary data.</text>
</comment>
<evidence type="ECO:0000256" key="2">
    <source>
        <dbReference type="ARBA" id="ARBA00022801"/>
    </source>
</evidence>
<dbReference type="InterPro" id="IPR017853">
    <property type="entry name" value="GH"/>
</dbReference>
<keyword evidence="5 7" id="KW-0326">Glycosidase</keyword>
<organism evidence="9 10">
    <name type="scientific">Mucilaginibacter antarcticus</name>
    <dbReference type="NCBI Taxonomy" id="1855725"/>
    <lineage>
        <taxon>Bacteria</taxon>
        <taxon>Pseudomonadati</taxon>
        <taxon>Bacteroidota</taxon>
        <taxon>Sphingobacteriia</taxon>
        <taxon>Sphingobacteriales</taxon>
        <taxon>Sphingobacteriaceae</taxon>
        <taxon>Mucilaginibacter</taxon>
    </lineage>
</organism>
<dbReference type="EC" id="3.2.1.-" evidence="9"/>
<dbReference type="PANTHER" id="PTHR31297">
    <property type="entry name" value="GLUCAN ENDO-1,6-BETA-GLUCOSIDASE B"/>
    <property type="match status" value="1"/>
</dbReference>
<keyword evidence="4" id="KW-0119">Carbohydrate metabolism</keyword>
<name>A0ABW5XLV1_9SPHI</name>
<evidence type="ECO:0000256" key="5">
    <source>
        <dbReference type="ARBA" id="ARBA00023295"/>
    </source>
</evidence>
<dbReference type="RefSeq" id="WP_377125455.1">
    <property type="nucleotide sequence ID" value="NZ_JBHUON010000007.1"/>
</dbReference>
<dbReference type="Proteomes" id="UP001597601">
    <property type="component" value="Unassembled WGS sequence"/>
</dbReference>
<accession>A0ABW5XLV1</accession>
<protein>
    <submittedName>
        <fullName evidence="9">Glycoside hydrolase family 5 protein</fullName>
        <ecNumber evidence="9">3.2.1.-</ecNumber>
    </submittedName>
</protein>
<keyword evidence="6" id="KW-0624">Polysaccharide degradation</keyword>
<evidence type="ECO:0000256" key="7">
    <source>
        <dbReference type="RuleBase" id="RU361153"/>
    </source>
</evidence>
<gene>
    <name evidence="9" type="ORF">ACFSYC_08035</name>
</gene>
<evidence type="ECO:0000256" key="1">
    <source>
        <dbReference type="ARBA" id="ARBA00005641"/>
    </source>
</evidence>
<evidence type="ECO:0000256" key="4">
    <source>
        <dbReference type="ARBA" id="ARBA00023277"/>
    </source>
</evidence>
<dbReference type="Gene3D" id="3.20.20.80">
    <property type="entry name" value="Glycosidases"/>
    <property type="match status" value="1"/>
</dbReference>
<dbReference type="SUPFAM" id="SSF51445">
    <property type="entry name" value="(Trans)glycosidases"/>
    <property type="match status" value="1"/>
</dbReference>
<keyword evidence="2 7" id="KW-0378">Hydrolase</keyword>
<evidence type="ECO:0000313" key="10">
    <source>
        <dbReference type="Proteomes" id="UP001597601"/>
    </source>
</evidence>
<dbReference type="InterPro" id="IPR001547">
    <property type="entry name" value="Glyco_hydro_5"/>
</dbReference>
<dbReference type="PANTHER" id="PTHR31297:SF41">
    <property type="entry name" value="ENDOGLUCANASE, PUTATIVE (AFU_ORTHOLOGUE AFUA_5G01830)-RELATED"/>
    <property type="match status" value="1"/>
</dbReference>
<evidence type="ECO:0000256" key="3">
    <source>
        <dbReference type="ARBA" id="ARBA00023001"/>
    </source>
</evidence>
<comment type="similarity">
    <text evidence="1 7">Belongs to the glycosyl hydrolase 5 (cellulase A) family.</text>
</comment>
<reference evidence="10" key="1">
    <citation type="journal article" date="2019" name="Int. J. Syst. Evol. Microbiol.">
        <title>The Global Catalogue of Microorganisms (GCM) 10K type strain sequencing project: providing services to taxonomists for standard genome sequencing and annotation.</title>
        <authorList>
            <consortium name="The Broad Institute Genomics Platform"/>
            <consortium name="The Broad Institute Genome Sequencing Center for Infectious Disease"/>
            <person name="Wu L."/>
            <person name="Ma J."/>
        </authorList>
    </citation>
    <scope>NUCLEOTIDE SEQUENCE [LARGE SCALE GENOMIC DNA]</scope>
    <source>
        <strain evidence="10">KCTC 52232</strain>
    </source>
</reference>
<evidence type="ECO:0000256" key="6">
    <source>
        <dbReference type="ARBA" id="ARBA00023326"/>
    </source>
</evidence>
<keyword evidence="10" id="KW-1185">Reference proteome</keyword>
<dbReference type="EMBL" id="JBHUON010000007">
    <property type="protein sequence ID" value="MFD2864635.1"/>
    <property type="molecule type" value="Genomic_DNA"/>
</dbReference>
<proteinExistence type="inferred from homology"/>
<dbReference type="InterPro" id="IPR050386">
    <property type="entry name" value="Glycosyl_hydrolase_5"/>
</dbReference>
<dbReference type="Pfam" id="PF00150">
    <property type="entry name" value="Cellulase"/>
    <property type="match status" value="1"/>
</dbReference>
<evidence type="ECO:0000313" key="9">
    <source>
        <dbReference type="EMBL" id="MFD2864635.1"/>
    </source>
</evidence>
<sequence>MKNIKTQSKLVAPAICGIVVILFMVLNPRYAKSQPRVTPERALAFKRAASLDNGVNVSWLEQTWAKDLLNGNSPTKADFELLKTLGFKSVRLPVAFAFFESKNISADSVYGCIDNMVKLCQQYGMKLIIDYHYGQLNDDNYLTETPKIINTWLKLANYYKNRGSDDLFFELYNEPPHMNTQVWKDAAYNLVTAIRKVDKKRTLIIGASNFNSIYELSRFVRLADENIIYTVHFYEPFLFTHQGALWVGDQVATTGVTFPYIAEKFPVLNPKTKGTWGETNYYQYRTDGNEQSLTDKLLIVKKWATKYNVPLVCTEYGVYNKYADEDSRCRYIKAVRHALKKLNIPSVLWEYNDNFSIFNGKPSLATLPACMRDAIGYTAKK</sequence>
<feature type="domain" description="Glycoside hydrolase family 5" evidence="8">
    <location>
        <begin position="55"/>
        <end position="354"/>
    </location>
</feature>
<dbReference type="GO" id="GO:0016798">
    <property type="term" value="F:hydrolase activity, acting on glycosyl bonds"/>
    <property type="evidence" value="ECO:0007669"/>
    <property type="project" value="UniProtKB-KW"/>
</dbReference>
<evidence type="ECO:0000259" key="8">
    <source>
        <dbReference type="Pfam" id="PF00150"/>
    </source>
</evidence>
<keyword evidence="3" id="KW-0136">Cellulose degradation</keyword>